<dbReference type="AlphaFoldDB" id="K2PNN1"/>
<feature type="transmembrane region" description="Helical" evidence="1">
    <location>
        <begin position="219"/>
        <end position="241"/>
    </location>
</feature>
<dbReference type="EMBL" id="AMSG01000030">
    <property type="protein sequence ID" value="EKF54150.1"/>
    <property type="molecule type" value="Genomic_DNA"/>
</dbReference>
<evidence type="ECO:0000259" key="2">
    <source>
        <dbReference type="Pfam" id="PF04235"/>
    </source>
</evidence>
<dbReference type="eggNOG" id="COG2311">
    <property type="taxonomic scope" value="Bacteria"/>
</dbReference>
<keyword evidence="1" id="KW-0472">Membrane</keyword>
<feature type="transmembrane region" description="Helical" evidence="1">
    <location>
        <begin position="142"/>
        <end position="159"/>
    </location>
</feature>
<organism evidence="3 4">
    <name type="scientific">Galbibacter marinus</name>
    <dbReference type="NCBI Taxonomy" id="555500"/>
    <lineage>
        <taxon>Bacteria</taxon>
        <taxon>Pseudomonadati</taxon>
        <taxon>Bacteroidota</taxon>
        <taxon>Flavobacteriia</taxon>
        <taxon>Flavobacteriales</taxon>
        <taxon>Flavobacteriaceae</taxon>
        <taxon>Galbibacter</taxon>
    </lineage>
</organism>
<dbReference type="InterPro" id="IPR052529">
    <property type="entry name" value="Bact_Transport_Assoc"/>
</dbReference>
<keyword evidence="1" id="KW-0812">Transmembrane</keyword>
<feature type="transmembrane region" description="Helical" evidence="1">
    <location>
        <begin position="339"/>
        <end position="358"/>
    </location>
</feature>
<sequence length="420" mass="48014">MEKKMSLSSPLKRITVLDALRGFALLGVILIHMIQHFGIRSLPSENAAMSFPIIDEAVQWIGSNIIMGRFINIFAFLFGLSFFIQMDRAAKKGVDFRFRFIWRMILLLVMGLLVHSFFNLEIISIYAVFGILMLPLFRAKNWILLSIVVFLLLGGPRIIRAVEHNSSVGIEQLDKPEFANNDQRTRTVLEHLANPSFMNSVIHNYEERLPGKLNYQFGYFGRGYITFALFIIGLIVGRIRFFEKFNELKKRSFYLFIGFVTATVLVICAQSMLPPPDVSILFGSNSQNIPSSLLAVMTLQDLELVFFSGALTLGFALLYQNIKFRKYLEVLSPYGRTALTNYIVQGVIGAMLFSPWLLGKTFSNWGVTALFILGIVIYVVQIVCSKYWLKHFLYGPLEWLWRSGTYLKLQPFRKTTRSNG</sequence>
<comment type="caution">
    <text evidence="3">The sequence shown here is derived from an EMBL/GenBank/DDBJ whole genome shotgun (WGS) entry which is preliminary data.</text>
</comment>
<dbReference type="STRING" id="555500.I215_13827"/>
<feature type="transmembrane region" description="Helical" evidence="1">
    <location>
        <begin position="293"/>
        <end position="318"/>
    </location>
</feature>
<feature type="transmembrane region" description="Helical" evidence="1">
    <location>
        <begin position="364"/>
        <end position="384"/>
    </location>
</feature>
<dbReference type="PANTHER" id="PTHR30590">
    <property type="entry name" value="INNER MEMBRANE PROTEIN"/>
    <property type="match status" value="1"/>
</dbReference>
<evidence type="ECO:0000313" key="3">
    <source>
        <dbReference type="EMBL" id="EKF54150.1"/>
    </source>
</evidence>
<name>K2PNN1_9FLAO</name>
<evidence type="ECO:0000256" key="1">
    <source>
        <dbReference type="SAM" id="Phobius"/>
    </source>
</evidence>
<accession>K2PNN1</accession>
<feature type="transmembrane region" description="Helical" evidence="1">
    <location>
        <begin position="59"/>
        <end position="84"/>
    </location>
</feature>
<keyword evidence="1" id="KW-1133">Transmembrane helix</keyword>
<feature type="transmembrane region" description="Helical" evidence="1">
    <location>
        <begin position="120"/>
        <end position="137"/>
    </location>
</feature>
<gene>
    <name evidence="3" type="ORF">I215_13827</name>
</gene>
<feature type="transmembrane region" description="Helical" evidence="1">
    <location>
        <begin position="96"/>
        <end position="114"/>
    </location>
</feature>
<dbReference type="PANTHER" id="PTHR30590:SF2">
    <property type="entry name" value="INNER MEMBRANE PROTEIN"/>
    <property type="match status" value="1"/>
</dbReference>
<dbReference type="InterPro" id="IPR007349">
    <property type="entry name" value="DUF418"/>
</dbReference>
<dbReference type="Proteomes" id="UP000007364">
    <property type="component" value="Unassembled WGS sequence"/>
</dbReference>
<proteinExistence type="predicted"/>
<evidence type="ECO:0000313" key="4">
    <source>
        <dbReference type="Proteomes" id="UP000007364"/>
    </source>
</evidence>
<dbReference type="Pfam" id="PF04235">
    <property type="entry name" value="DUF418"/>
    <property type="match status" value="1"/>
</dbReference>
<dbReference type="OrthoDB" id="9807744at2"/>
<feature type="transmembrane region" description="Helical" evidence="1">
    <location>
        <begin position="253"/>
        <end position="273"/>
    </location>
</feature>
<protein>
    <recommendedName>
        <fullName evidence="2">DUF418 domain-containing protein</fullName>
    </recommendedName>
</protein>
<reference evidence="3 4" key="1">
    <citation type="journal article" date="2012" name="J. Bacteriol.">
        <title>Genome Sequence of Galbibacter marinum Type Strain ck-I2-15.</title>
        <authorList>
            <person name="Lai Q."/>
            <person name="Li C."/>
            <person name="Shao Z."/>
        </authorList>
    </citation>
    <scope>NUCLEOTIDE SEQUENCE [LARGE SCALE GENOMIC DNA]</scope>
    <source>
        <strain evidence="4">ck-I2-15</strain>
    </source>
</reference>
<feature type="transmembrane region" description="Helical" evidence="1">
    <location>
        <begin position="20"/>
        <end position="39"/>
    </location>
</feature>
<feature type="domain" description="DUF418" evidence="2">
    <location>
        <begin position="238"/>
        <end position="408"/>
    </location>
</feature>
<dbReference type="PATRIC" id="fig|555500.3.peg.2848"/>
<keyword evidence="4" id="KW-1185">Reference proteome</keyword>